<feature type="transmembrane region" description="Helical" evidence="1">
    <location>
        <begin position="59"/>
        <end position="80"/>
    </location>
</feature>
<feature type="transmembrane region" description="Helical" evidence="1">
    <location>
        <begin position="21"/>
        <end position="39"/>
    </location>
</feature>
<feature type="transmembrane region" description="Helical" evidence="1">
    <location>
        <begin position="137"/>
        <end position="157"/>
    </location>
</feature>
<dbReference type="PANTHER" id="PTHR24177:SF470">
    <property type="entry name" value="ANKYRIN REPEAT PROTEIN"/>
    <property type="match status" value="1"/>
</dbReference>
<evidence type="ECO:0000259" key="2">
    <source>
        <dbReference type="Pfam" id="PF13962"/>
    </source>
</evidence>
<accession>A0AAD4ZKA6</accession>
<dbReference type="Pfam" id="PF13962">
    <property type="entry name" value="PGG"/>
    <property type="match status" value="1"/>
</dbReference>
<gene>
    <name evidence="3" type="ORF">L3X38_002743</name>
</gene>
<dbReference type="PANTHER" id="PTHR24177">
    <property type="entry name" value="CASKIN"/>
    <property type="match status" value="1"/>
</dbReference>
<sequence>MCNQVFIKEGSKWLTKTSESCSVVAALIATVAFATSATVPGGLNQNTGEPILKDESAFGAFTISSLTALCFSVTSLVFFLSILTSRYEERDFSMDLPRKLLLGLTSLFASIASMLVSFCTGHIFVLEHQLRYVAYPLYAATCLPVTFFALAQLPLYFDLMRAIIRKVPQRSYEVFPH</sequence>
<evidence type="ECO:0000256" key="1">
    <source>
        <dbReference type="SAM" id="Phobius"/>
    </source>
</evidence>
<keyword evidence="1" id="KW-0472">Membrane</keyword>
<name>A0AAD4ZKA6_PRUDU</name>
<protein>
    <recommendedName>
        <fullName evidence="2">PGG domain-containing protein</fullName>
    </recommendedName>
</protein>
<feature type="transmembrane region" description="Helical" evidence="1">
    <location>
        <begin position="100"/>
        <end position="125"/>
    </location>
</feature>
<keyword evidence="1" id="KW-0812">Transmembrane</keyword>
<evidence type="ECO:0000313" key="3">
    <source>
        <dbReference type="EMBL" id="KAI5349852.1"/>
    </source>
</evidence>
<organism evidence="3 4">
    <name type="scientific">Prunus dulcis</name>
    <name type="common">Almond</name>
    <name type="synonym">Amygdalus dulcis</name>
    <dbReference type="NCBI Taxonomy" id="3755"/>
    <lineage>
        <taxon>Eukaryota</taxon>
        <taxon>Viridiplantae</taxon>
        <taxon>Streptophyta</taxon>
        <taxon>Embryophyta</taxon>
        <taxon>Tracheophyta</taxon>
        <taxon>Spermatophyta</taxon>
        <taxon>Magnoliopsida</taxon>
        <taxon>eudicotyledons</taxon>
        <taxon>Gunneridae</taxon>
        <taxon>Pentapetalae</taxon>
        <taxon>rosids</taxon>
        <taxon>fabids</taxon>
        <taxon>Rosales</taxon>
        <taxon>Rosaceae</taxon>
        <taxon>Amygdaloideae</taxon>
        <taxon>Amygdaleae</taxon>
        <taxon>Prunus</taxon>
    </lineage>
</organism>
<feature type="domain" description="PGG" evidence="2">
    <location>
        <begin position="12"/>
        <end position="124"/>
    </location>
</feature>
<evidence type="ECO:0000313" key="4">
    <source>
        <dbReference type="Proteomes" id="UP001054821"/>
    </source>
</evidence>
<dbReference type="Proteomes" id="UP001054821">
    <property type="component" value="Chromosome 1"/>
</dbReference>
<dbReference type="GO" id="GO:0016020">
    <property type="term" value="C:membrane"/>
    <property type="evidence" value="ECO:0007669"/>
    <property type="project" value="TreeGrafter"/>
</dbReference>
<reference evidence="3 4" key="1">
    <citation type="journal article" date="2022" name="G3 (Bethesda)">
        <title>Whole-genome sequence and methylome profiling of the almond [Prunus dulcis (Mill.) D.A. Webb] cultivar 'Nonpareil'.</title>
        <authorList>
            <person name="D'Amico-Willman K.M."/>
            <person name="Ouma W.Z."/>
            <person name="Meulia T."/>
            <person name="Sideli G.M."/>
            <person name="Gradziel T.M."/>
            <person name="Fresnedo-Ramirez J."/>
        </authorList>
    </citation>
    <scope>NUCLEOTIDE SEQUENCE [LARGE SCALE GENOMIC DNA]</scope>
    <source>
        <strain evidence="3">Clone GOH B32 T37-40</strain>
    </source>
</reference>
<keyword evidence="4" id="KW-1185">Reference proteome</keyword>
<comment type="caution">
    <text evidence="3">The sequence shown here is derived from an EMBL/GenBank/DDBJ whole genome shotgun (WGS) entry which is preliminary data.</text>
</comment>
<proteinExistence type="predicted"/>
<dbReference type="AlphaFoldDB" id="A0AAD4ZKA6"/>
<keyword evidence="1" id="KW-1133">Transmembrane helix</keyword>
<dbReference type="EMBL" id="JAJFAZ020000001">
    <property type="protein sequence ID" value="KAI5349852.1"/>
    <property type="molecule type" value="Genomic_DNA"/>
</dbReference>
<dbReference type="InterPro" id="IPR026961">
    <property type="entry name" value="PGG_dom"/>
</dbReference>